<gene>
    <name evidence="4" type="ORF">IF188_03035</name>
</gene>
<keyword evidence="5" id="KW-1185">Reference proteome</keyword>
<dbReference type="Proteomes" id="UP000598426">
    <property type="component" value="Unassembled WGS sequence"/>
</dbReference>
<sequence>MAPLTVDDAGELLTLQRAAYATEAQIYRDPFLPALTQTLGELTDELRGPGLGMRWGDRLVGAVRWSVDDGVAHIGRLTVAPDLQGRGIGTRLLRAAEEASGAAAFELFTGHLSEANIRLYEREGYTIDRREPLHPGVDLVYLVKSARG</sequence>
<evidence type="ECO:0000313" key="4">
    <source>
        <dbReference type="EMBL" id="MBD3940672.1"/>
    </source>
</evidence>
<evidence type="ECO:0000256" key="1">
    <source>
        <dbReference type="ARBA" id="ARBA00022679"/>
    </source>
</evidence>
<proteinExistence type="predicted"/>
<dbReference type="InterPro" id="IPR016181">
    <property type="entry name" value="Acyl_CoA_acyltransferase"/>
</dbReference>
<keyword evidence="2" id="KW-0012">Acyltransferase</keyword>
<name>A0ABR8NLL7_9MICO</name>
<evidence type="ECO:0000259" key="3">
    <source>
        <dbReference type="PROSITE" id="PS51186"/>
    </source>
</evidence>
<dbReference type="CDD" id="cd04301">
    <property type="entry name" value="NAT_SF"/>
    <property type="match status" value="1"/>
</dbReference>
<dbReference type="Pfam" id="PF00583">
    <property type="entry name" value="Acetyltransf_1"/>
    <property type="match status" value="1"/>
</dbReference>
<keyword evidence="1" id="KW-0808">Transferase</keyword>
<dbReference type="InterPro" id="IPR000182">
    <property type="entry name" value="GNAT_dom"/>
</dbReference>
<accession>A0ABR8NLL7</accession>
<reference evidence="4 5" key="1">
    <citation type="submission" date="2020-09" db="EMBL/GenBank/DDBJ databases">
        <title>Isolation and identification of active actinomycetes.</title>
        <authorList>
            <person name="Li X."/>
        </authorList>
    </citation>
    <scope>NUCLEOTIDE SEQUENCE [LARGE SCALE GENOMIC DNA]</scope>
    <source>
        <strain evidence="4 5">NEAU-LLC</strain>
    </source>
</reference>
<protein>
    <submittedName>
        <fullName evidence="4">GNAT family N-acetyltransferase</fullName>
    </submittedName>
</protein>
<comment type="caution">
    <text evidence="4">The sequence shown here is derived from an EMBL/GenBank/DDBJ whole genome shotgun (WGS) entry which is preliminary data.</text>
</comment>
<feature type="domain" description="N-acetyltransferase" evidence="3">
    <location>
        <begin position="10"/>
        <end position="147"/>
    </location>
</feature>
<dbReference type="SUPFAM" id="SSF55729">
    <property type="entry name" value="Acyl-CoA N-acyltransferases (Nat)"/>
    <property type="match status" value="1"/>
</dbReference>
<dbReference type="Gene3D" id="3.40.630.30">
    <property type="match status" value="1"/>
</dbReference>
<dbReference type="PROSITE" id="PS51186">
    <property type="entry name" value="GNAT"/>
    <property type="match status" value="1"/>
</dbReference>
<evidence type="ECO:0000256" key="2">
    <source>
        <dbReference type="ARBA" id="ARBA00023315"/>
    </source>
</evidence>
<dbReference type="InterPro" id="IPR050832">
    <property type="entry name" value="Bact_Acetyltransf"/>
</dbReference>
<dbReference type="PANTHER" id="PTHR43877">
    <property type="entry name" value="AMINOALKYLPHOSPHONATE N-ACETYLTRANSFERASE-RELATED-RELATED"/>
    <property type="match status" value="1"/>
</dbReference>
<evidence type="ECO:0000313" key="5">
    <source>
        <dbReference type="Proteomes" id="UP000598426"/>
    </source>
</evidence>
<dbReference type="EMBL" id="JACXZS010000001">
    <property type="protein sequence ID" value="MBD3940672.1"/>
    <property type="molecule type" value="Genomic_DNA"/>
</dbReference>
<organism evidence="4 5">
    <name type="scientific">Microbacterium helvum</name>
    <dbReference type="NCBI Taxonomy" id="2773713"/>
    <lineage>
        <taxon>Bacteria</taxon>
        <taxon>Bacillati</taxon>
        <taxon>Actinomycetota</taxon>
        <taxon>Actinomycetes</taxon>
        <taxon>Micrococcales</taxon>
        <taxon>Microbacteriaceae</taxon>
        <taxon>Microbacterium</taxon>
    </lineage>
</organism>